<dbReference type="Proteomes" id="UP000805193">
    <property type="component" value="Unassembled WGS sequence"/>
</dbReference>
<sequence>MCRGCVETGPGGALASVVVVRRRRKRPVYAVRRSPPEVPTLYSARPRLFDPETLRVEKTDSFLALSLCRKRVTRASLLRGITKRASSPILFLPALSPPCFFDGGERGGRILGMSGLATMA</sequence>
<reference evidence="1 2" key="1">
    <citation type="journal article" date="2020" name="Cell">
        <title>Large-Scale Comparative Analyses of Tick Genomes Elucidate Their Genetic Diversity and Vector Capacities.</title>
        <authorList>
            <consortium name="Tick Genome and Microbiome Consortium (TIGMIC)"/>
            <person name="Jia N."/>
            <person name="Wang J."/>
            <person name="Shi W."/>
            <person name="Du L."/>
            <person name="Sun Y."/>
            <person name="Zhan W."/>
            <person name="Jiang J.F."/>
            <person name="Wang Q."/>
            <person name="Zhang B."/>
            <person name="Ji P."/>
            <person name="Bell-Sakyi L."/>
            <person name="Cui X.M."/>
            <person name="Yuan T.T."/>
            <person name="Jiang B.G."/>
            <person name="Yang W.F."/>
            <person name="Lam T.T."/>
            <person name="Chang Q.C."/>
            <person name="Ding S.J."/>
            <person name="Wang X.J."/>
            <person name="Zhu J.G."/>
            <person name="Ruan X.D."/>
            <person name="Zhao L."/>
            <person name="Wei J.T."/>
            <person name="Ye R.Z."/>
            <person name="Que T.C."/>
            <person name="Du C.H."/>
            <person name="Zhou Y.H."/>
            <person name="Cheng J.X."/>
            <person name="Dai P.F."/>
            <person name="Guo W.B."/>
            <person name="Han X.H."/>
            <person name="Huang E.J."/>
            <person name="Li L.F."/>
            <person name="Wei W."/>
            <person name="Gao Y.C."/>
            <person name="Liu J.Z."/>
            <person name="Shao H.Z."/>
            <person name="Wang X."/>
            <person name="Wang C.C."/>
            <person name="Yang T.C."/>
            <person name="Huo Q.B."/>
            <person name="Li W."/>
            <person name="Chen H.Y."/>
            <person name="Chen S.E."/>
            <person name="Zhou L.G."/>
            <person name="Ni X.B."/>
            <person name="Tian J.H."/>
            <person name="Sheng Y."/>
            <person name="Liu T."/>
            <person name="Pan Y.S."/>
            <person name="Xia L.Y."/>
            <person name="Li J."/>
            <person name="Zhao F."/>
            <person name="Cao W.C."/>
        </authorList>
    </citation>
    <scope>NUCLEOTIDE SEQUENCE [LARGE SCALE GENOMIC DNA]</scope>
    <source>
        <strain evidence="1">Iper-2018</strain>
    </source>
</reference>
<organism evidence="1 2">
    <name type="scientific">Ixodes persulcatus</name>
    <name type="common">Taiga tick</name>
    <dbReference type="NCBI Taxonomy" id="34615"/>
    <lineage>
        <taxon>Eukaryota</taxon>
        <taxon>Metazoa</taxon>
        <taxon>Ecdysozoa</taxon>
        <taxon>Arthropoda</taxon>
        <taxon>Chelicerata</taxon>
        <taxon>Arachnida</taxon>
        <taxon>Acari</taxon>
        <taxon>Parasitiformes</taxon>
        <taxon>Ixodida</taxon>
        <taxon>Ixodoidea</taxon>
        <taxon>Ixodidae</taxon>
        <taxon>Ixodinae</taxon>
        <taxon>Ixodes</taxon>
    </lineage>
</organism>
<evidence type="ECO:0000313" key="1">
    <source>
        <dbReference type="EMBL" id="KAG0412403.1"/>
    </source>
</evidence>
<comment type="caution">
    <text evidence="1">The sequence shown here is derived from an EMBL/GenBank/DDBJ whole genome shotgun (WGS) entry which is preliminary data.</text>
</comment>
<evidence type="ECO:0000313" key="2">
    <source>
        <dbReference type="Proteomes" id="UP000805193"/>
    </source>
</evidence>
<dbReference type="EMBL" id="JABSTQ010011350">
    <property type="protein sequence ID" value="KAG0412403.1"/>
    <property type="molecule type" value="Genomic_DNA"/>
</dbReference>
<accession>A0AC60NZ01</accession>
<keyword evidence="2" id="KW-1185">Reference proteome</keyword>
<proteinExistence type="predicted"/>
<name>A0AC60NZ01_IXOPE</name>
<protein>
    <submittedName>
        <fullName evidence="1">Uncharacterized protein</fullName>
    </submittedName>
</protein>
<gene>
    <name evidence="1" type="ORF">HPB47_010459</name>
</gene>